<evidence type="ECO:0000256" key="1">
    <source>
        <dbReference type="SAM" id="Phobius"/>
    </source>
</evidence>
<sequence>MAGVDQFVPDYDRPVDHLPSRGFDVSLYPQEGCSTTRFILPPSIVSPSTTCNKFIASSPYTNHLHGMGVPDGFGCILIAGLISAMLYGITILQTYIYYMTHCSGDASIVKFLVAATCILDTLHVSFTCHLLYYYLITNYGVPTSLEYIVWSFPASALVNLLVIVVVQFFFAHKIYRLCCREMRWLVTVPIILLVLAQYGFGMVVVVLM</sequence>
<dbReference type="PANTHER" id="PTHR40465">
    <property type="entry name" value="CHROMOSOME 1, WHOLE GENOME SHOTGUN SEQUENCE"/>
    <property type="match status" value="1"/>
</dbReference>
<feature type="transmembrane region" description="Helical" evidence="1">
    <location>
        <begin position="147"/>
        <end position="172"/>
    </location>
</feature>
<keyword evidence="3" id="KW-1185">Reference proteome</keyword>
<keyword evidence="1" id="KW-1133">Transmembrane helix</keyword>
<dbReference type="OrthoDB" id="2690748at2759"/>
<accession>A0A0C9YTR5</accession>
<evidence type="ECO:0000313" key="3">
    <source>
        <dbReference type="Proteomes" id="UP000054018"/>
    </source>
</evidence>
<evidence type="ECO:0000313" key="2">
    <source>
        <dbReference type="EMBL" id="KIK28350.1"/>
    </source>
</evidence>
<dbReference type="Proteomes" id="UP000054018">
    <property type="component" value="Unassembled WGS sequence"/>
</dbReference>
<reference evidence="3" key="2">
    <citation type="submission" date="2015-01" db="EMBL/GenBank/DDBJ databases">
        <title>Evolutionary Origins and Diversification of the Mycorrhizal Mutualists.</title>
        <authorList>
            <consortium name="DOE Joint Genome Institute"/>
            <consortium name="Mycorrhizal Genomics Consortium"/>
            <person name="Kohler A."/>
            <person name="Kuo A."/>
            <person name="Nagy L.G."/>
            <person name="Floudas D."/>
            <person name="Copeland A."/>
            <person name="Barry K.W."/>
            <person name="Cichocki N."/>
            <person name="Veneault-Fourrey C."/>
            <person name="LaButti K."/>
            <person name="Lindquist E.A."/>
            <person name="Lipzen A."/>
            <person name="Lundell T."/>
            <person name="Morin E."/>
            <person name="Murat C."/>
            <person name="Riley R."/>
            <person name="Ohm R."/>
            <person name="Sun H."/>
            <person name="Tunlid A."/>
            <person name="Henrissat B."/>
            <person name="Grigoriev I.V."/>
            <person name="Hibbett D.S."/>
            <person name="Martin F."/>
        </authorList>
    </citation>
    <scope>NUCLEOTIDE SEQUENCE [LARGE SCALE GENOMIC DNA]</scope>
    <source>
        <strain evidence="3">441</strain>
    </source>
</reference>
<reference evidence="2 3" key="1">
    <citation type="submission" date="2014-04" db="EMBL/GenBank/DDBJ databases">
        <authorList>
            <consortium name="DOE Joint Genome Institute"/>
            <person name="Kuo A."/>
            <person name="Kohler A."/>
            <person name="Costa M.D."/>
            <person name="Nagy L.G."/>
            <person name="Floudas D."/>
            <person name="Copeland A."/>
            <person name="Barry K.W."/>
            <person name="Cichocki N."/>
            <person name="Veneault-Fourrey C."/>
            <person name="LaButti K."/>
            <person name="Lindquist E.A."/>
            <person name="Lipzen A."/>
            <person name="Lundell T."/>
            <person name="Morin E."/>
            <person name="Murat C."/>
            <person name="Sun H."/>
            <person name="Tunlid A."/>
            <person name="Henrissat B."/>
            <person name="Grigoriev I.V."/>
            <person name="Hibbett D.S."/>
            <person name="Martin F."/>
            <person name="Nordberg H.P."/>
            <person name="Cantor M.N."/>
            <person name="Hua S.X."/>
        </authorList>
    </citation>
    <scope>NUCLEOTIDE SEQUENCE [LARGE SCALE GENOMIC DNA]</scope>
    <source>
        <strain evidence="2 3">441</strain>
    </source>
</reference>
<gene>
    <name evidence="2" type="ORF">PISMIDRAFT_674082</name>
</gene>
<organism evidence="2 3">
    <name type="scientific">Pisolithus microcarpus 441</name>
    <dbReference type="NCBI Taxonomy" id="765257"/>
    <lineage>
        <taxon>Eukaryota</taxon>
        <taxon>Fungi</taxon>
        <taxon>Dikarya</taxon>
        <taxon>Basidiomycota</taxon>
        <taxon>Agaricomycotina</taxon>
        <taxon>Agaricomycetes</taxon>
        <taxon>Agaricomycetidae</taxon>
        <taxon>Boletales</taxon>
        <taxon>Sclerodermatineae</taxon>
        <taxon>Pisolithaceae</taxon>
        <taxon>Pisolithus</taxon>
    </lineage>
</organism>
<dbReference type="HOGENOM" id="CLU_1321356_0_0_1"/>
<protein>
    <recommendedName>
        <fullName evidence="4">Chitin synthase export chaperone</fullName>
    </recommendedName>
</protein>
<feature type="transmembrane region" description="Helical" evidence="1">
    <location>
        <begin position="76"/>
        <end position="99"/>
    </location>
</feature>
<evidence type="ECO:0008006" key="4">
    <source>
        <dbReference type="Google" id="ProtNLM"/>
    </source>
</evidence>
<keyword evidence="1" id="KW-0812">Transmembrane</keyword>
<feature type="transmembrane region" description="Helical" evidence="1">
    <location>
        <begin position="111"/>
        <end position="135"/>
    </location>
</feature>
<dbReference type="AlphaFoldDB" id="A0A0C9YTR5"/>
<feature type="transmembrane region" description="Helical" evidence="1">
    <location>
        <begin position="184"/>
        <end position="207"/>
    </location>
</feature>
<dbReference type="PANTHER" id="PTHR40465:SF1">
    <property type="entry name" value="DUF6534 DOMAIN-CONTAINING PROTEIN"/>
    <property type="match status" value="1"/>
</dbReference>
<proteinExistence type="predicted"/>
<dbReference type="EMBL" id="KN833693">
    <property type="protein sequence ID" value="KIK28350.1"/>
    <property type="molecule type" value="Genomic_DNA"/>
</dbReference>
<name>A0A0C9YTR5_9AGAM</name>
<keyword evidence="1" id="KW-0472">Membrane</keyword>
<dbReference type="STRING" id="765257.A0A0C9YTR5"/>